<gene>
    <name evidence="2" type="ORF">EV385_0164</name>
</gene>
<dbReference type="OrthoDB" id="26872at2"/>
<protein>
    <submittedName>
        <fullName evidence="2">Uncharacterized protein (DUF305 family)</fullName>
    </submittedName>
</protein>
<dbReference type="Pfam" id="PF03713">
    <property type="entry name" value="DUF305"/>
    <property type="match status" value="1"/>
</dbReference>
<evidence type="ECO:0000313" key="3">
    <source>
        <dbReference type="Proteomes" id="UP000292564"/>
    </source>
</evidence>
<dbReference type="Gene3D" id="1.20.1260.10">
    <property type="match status" value="1"/>
</dbReference>
<dbReference type="AlphaFoldDB" id="A0A4Q7ZEQ8"/>
<accession>A0A4Q7ZEQ8</accession>
<keyword evidence="3" id="KW-1185">Reference proteome</keyword>
<proteinExistence type="predicted"/>
<dbReference type="InterPro" id="IPR005183">
    <property type="entry name" value="DUF305_CopM-like"/>
</dbReference>
<evidence type="ECO:0000313" key="2">
    <source>
        <dbReference type="EMBL" id="RZU48449.1"/>
    </source>
</evidence>
<feature type="domain" description="DUF305" evidence="1">
    <location>
        <begin position="28"/>
        <end position="173"/>
    </location>
</feature>
<dbReference type="InterPro" id="IPR012347">
    <property type="entry name" value="Ferritin-like"/>
</dbReference>
<dbReference type="RefSeq" id="WP_130507692.1">
    <property type="nucleotide sequence ID" value="NZ_SHKY01000001.1"/>
</dbReference>
<comment type="caution">
    <text evidence="2">The sequence shown here is derived from an EMBL/GenBank/DDBJ whole genome shotgun (WGS) entry which is preliminary data.</text>
</comment>
<reference evidence="2 3" key="1">
    <citation type="submission" date="2019-02" db="EMBL/GenBank/DDBJ databases">
        <title>Sequencing the genomes of 1000 actinobacteria strains.</title>
        <authorList>
            <person name="Klenk H.-P."/>
        </authorList>
    </citation>
    <scope>NUCLEOTIDE SEQUENCE [LARGE SCALE GENOMIC DNA]</scope>
    <source>
        <strain evidence="2 3">DSM 45162</strain>
    </source>
</reference>
<dbReference type="Proteomes" id="UP000292564">
    <property type="component" value="Unassembled WGS sequence"/>
</dbReference>
<dbReference type="PANTHER" id="PTHR36933">
    <property type="entry name" value="SLL0788 PROTEIN"/>
    <property type="match status" value="1"/>
</dbReference>
<evidence type="ECO:0000259" key="1">
    <source>
        <dbReference type="Pfam" id="PF03713"/>
    </source>
</evidence>
<name>A0A4Q7ZEQ8_9ACTN</name>
<dbReference type="EMBL" id="SHKY01000001">
    <property type="protein sequence ID" value="RZU48449.1"/>
    <property type="molecule type" value="Genomic_DNA"/>
</dbReference>
<sequence>MLTFLVLTGCRPAAPAPAPAPTAGNATDVMFLQMSLAYADQGDQVAAVAEQRAEDPRVRALAARLRAEWRAESETMRHWLLRWQQPLTADPAEGAHAGHGDPHSLRAADLAELRGSRPADLDRTALTLLIGHLHNCVAVSRMESAGGGYPPARDLAAAITQTRQEEIRQMLQLVA</sequence>
<organism evidence="2 3">
    <name type="scientific">Krasilnikovia cinnamomea</name>
    <dbReference type="NCBI Taxonomy" id="349313"/>
    <lineage>
        <taxon>Bacteria</taxon>
        <taxon>Bacillati</taxon>
        <taxon>Actinomycetota</taxon>
        <taxon>Actinomycetes</taxon>
        <taxon>Micromonosporales</taxon>
        <taxon>Micromonosporaceae</taxon>
        <taxon>Krasilnikovia</taxon>
    </lineage>
</organism>
<dbReference type="PANTHER" id="PTHR36933:SF1">
    <property type="entry name" value="SLL0788 PROTEIN"/>
    <property type="match status" value="1"/>
</dbReference>